<evidence type="ECO:0000256" key="10">
    <source>
        <dbReference type="ARBA" id="ARBA00023077"/>
    </source>
</evidence>
<evidence type="ECO:0000256" key="6">
    <source>
        <dbReference type="ARBA" id="ARBA00022692"/>
    </source>
</evidence>
<keyword evidence="11 14" id="KW-0472">Membrane</keyword>
<dbReference type="InterPro" id="IPR013784">
    <property type="entry name" value="Carb-bd-like_fold"/>
</dbReference>
<dbReference type="Pfam" id="PF13620">
    <property type="entry name" value="CarboxypepD_reg"/>
    <property type="match status" value="1"/>
</dbReference>
<feature type="domain" description="TonB-dependent receptor plug" evidence="18">
    <location>
        <begin position="137"/>
        <end position="238"/>
    </location>
</feature>
<keyword evidence="20" id="KW-1185">Reference proteome</keyword>
<organism evidence="19 20">
    <name type="scientific">Rufibacter hautae</name>
    <dbReference type="NCBI Taxonomy" id="2595005"/>
    <lineage>
        <taxon>Bacteria</taxon>
        <taxon>Pseudomonadati</taxon>
        <taxon>Bacteroidota</taxon>
        <taxon>Cytophagia</taxon>
        <taxon>Cytophagales</taxon>
        <taxon>Hymenobacteraceae</taxon>
        <taxon>Rufibacter</taxon>
    </lineage>
</organism>
<dbReference type="GO" id="GO:0038023">
    <property type="term" value="F:signaling receptor activity"/>
    <property type="evidence" value="ECO:0007669"/>
    <property type="project" value="InterPro"/>
</dbReference>
<dbReference type="Gene3D" id="2.40.170.20">
    <property type="entry name" value="TonB-dependent receptor, beta-barrel domain"/>
    <property type="match status" value="1"/>
</dbReference>
<dbReference type="Proteomes" id="UP000324133">
    <property type="component" value="Unassembled WGS sequence"/>
</dbReference>
<dbReference type="PANTHER" id="PTHR32552:SF68">
    <property type="entry name" value="FERRICHROME OUTER MEMBRANE TRANSPORTER_PHAGE RECEPTOR"/>
    <property type="match status" value="1"/>
</dbReference>
<evidence type="ECO:0000256" key="2">
    <source>
        <dbReference type="ARBA" id="ARBA00009810"/>
    </source>
</evidence>
<keyword evidence="4 14" id="KW-1134">Transmembrane beta strand</keyword>
<evidence type="ECO:0000256" key="3">
    <source>
        <dbReference type="ARBA" id="ARBA00022448"/>
    </source>
</evidence>
<gene>
    <name evidence="19" type="ORF">FOA19_21780</name>
</gene>
<dbReference type="Gene3D" id="2.60.40.1120">
    <property type="entry name" value="Carboxypeptidase-like, regulatory domain"/>
    <property type="match status" value="1"/>
</dbReference>
<name>A0A5B6TAV3_9BACT</name>
<dbReference type="InterPro" id="IPR036942">
    <property type="entry name" value="Beta-barrel_TonB_sf"/>
</dbReference>
<keyword evidence="8" id="KW-0408">Iron</keyword>
<keyword evidence="3 14" id="KW-0813">Transport</keyword>
<evidence type="ECO:0000259" key="17">
    <source>
        <dbReference type="Pfam" id="PF00593"/>
    </source>
</evidence>
<dbReference type="InterPro" id="IPR037066">
    <property type="entry name" value="Plug_dom_sf"/>
</dbReference>
<dbReference type="AlphaFoldDB" id="A0A5B6TAV3"/>
<comment type="similarity">
    <text evidence="2 14 15">Belongs to the TonB-dependent receptor family.</text>
</comment>
<dbReference type="NCBIfam" id="TIGR01783">
    <property type="entry name" value="TonB-siderophor"/>
    <property type="match status" value="1"/>
</dbReference>
<dbReference type="GO" id="GO:0015891">
    <property type="term" value="P:siderophore transport"/>
    <property type="evidence" value="ECO:0007669"/>
    <property type="project" value="InterPro"/>
</dbReference>
<comment type="caution">
    <text evidence="19">The sequence shown here is derived from an EMBL/GenBank/DDBJ whole genome shotgun (WGS) entry which is preliminary data.</text>
</comment>
<dbReference type="InterPro" id="IPR010105">
    <property type="entry name" value="TonB_sidphr_rcpt"/>
</dbReference>
<dbReference type="SUPFAM" id="SSF49452">
    <property type="entry name" value="Starch-binding domain-like"/>
    <property type="match status" value="1"/>
</dbReference>
<dbReference type="InterPro" id="IPR012910">
    <property type="entry name" value="Plug_dom"/>
</dbReference>
<evidence type="ECO:0000256" key="7">
    <source>
        <dbReference type="ARBA" id="ARBA00022729"/>
    </source>
</evidence>
<evidence type="ECO:0000256" key="13">
    <source>
        <dbReference type="ARBA" id="ARBA00023237"/>
    </source>
</evidence>
<dbReference type="InterPro" id="IPR000531">
    <property type="entry name" value="Beta-barrel_TonB"/>
</dbReference>
<evidence type="ECO:0000256" key="12">
    <source>
        <dbReference type="ARBA" id="ARBA00023170"/>
    </source>
</evidence>
<dbReference type="PROSITE" id="PS52016">
    <property type="entry name" value="TONB_DEPENDENT_REC_3"/>
    <property type="match status" value="1"/>
</dbReference>
<dbReference type="EMBL" id="VKKY01000003">
    <property type="protein sequence ID" value="KAA3437007.1"/>
    <property type="molecule type" value="Genomic_DNA"/>
</dbReference>
<feature type="domain" description="TonB-dependent receptor-like beta-barrel" evidence="17">
    <location>
        <begin position="313"/>
        <end position="780"/>
    </location>
</feature>
<dbReference type="Pfam" id="PF07715">
    <property type="entry name" value="Plug"/>
    <property type="match status" value="1"/>
</dbReference>
<dbReference type="SUPFAM" id="SSF56935">
    <property type="entry name" value="Porins"/>
    <property type="match status" value="1"/>
</dbReference>
<evidence type="ECO:0000256" key="11">
    <source>
        <dbReference type="ARBA" id="ARBA00023136"/>
    </source>
</evidence>
<dbReference type="GO" id="GO:0015344">
    <property type="term" value="F:siderophore uptake transmembrane transporter activity"/>
    <property type="evidence" value="ECO:0007669"/>
    <property type="project" value="TreeGrafter"/>
</dbReference>
<dbReference type="GO" id="GO:0030246">
    <property type="term" value="F:carbohydrate binding"/>
    <property type="evidence" value="ECO:0007669"/>
    <property type="project" value="InterPro"/>
</dbReference>
<dbReference type="Gene3D" id="2.170.130.10">
    <property type="entry name" value="TonB-dependent receptor, plug domain"/>
    <property type="match status" value="1"/>
</dbReference>
<feature type="signal peptide" evidence="16">
    <location>
        <begin position="1"/>
        <end position="19"/>
    </location>
</feature>
<dbReference type="RefSeq" id="WP_149092948.1">
    <property type="nucleotide sequence ID" value="NZ_VKKY01000003.1"/>
</dbReference>
<evidence type="ECO:0000256" key="14">
    <source>
        <dbReference type="PROSITE-ProRule" id="PRU01360"/>
    </source>
</evidence>
<evidence type="ECO:0000256" key="9">
    <source>
        <dbReference type="ARBA" id="ARBA00023065"/>
    </source>
</evidence>
<protein>
    <submittedName>
        <fullName evidence="19">TonB-dependent receptor</fullName>
    </submittedName>
</protein>
<dbReference type="GO" id="GO:0009279">
    <property type="term" value="C:cell outer membrane"/>
    <property type="evidence" value="ECO:0007669"/>
    <property type="project" value="UniProtKB-SubCell"/>
</dbReference>
<proteinExistence type="inferred from homology"/>
<feature type="chain" id="PRO_5022954936" evidence="16">
    <location>
        <begin position="20"/>
        <end position="811"/>
    </location>
</feature>
<evidence type="ECO:0000256" key="16">
    <source>
        <dbReference type="SAM" id="SignalP"/>
    </source>
</evidence>
<comment type="subcellular location">
    <subcellularLocation>
        <location evidence="1 14">Cell outer membrane</location>
        <topology evidence="1 14">Multi-pass membrane protein</topology>
    </subcellularLocation>
</comment>
<keyword evidence="12 19" id="KW-0675">Receptor</keyword>
<keyword evidence="10 15" id="KW-0798">TonB box</keyword>
<dbReference type="CDD" id="cd01347">
    <property type="entry name" value="ligand_gated_channel"/>
    <property type="match status" value="1"/>
</dbReference>
<dbReference type="Pfam" id="PF00593">
    <property type="entry name" value="TonB_dep_Rec_b-barrel"/>
    <property type="match status" value="1"/>
</dbReference>
<accession>A0A5B6TAV3</accession>
<dbReference type="InterPro" id="IPR039426">
    <property type="entry name" value="TonB-dep_rcpt-like"/>
</dbReference>
<evidence type="ECO:0000256" key="5">
    <source>
        <dbReference type="ARBA" id="ARBA00022496"/>
    </source>
</evidence>
<dbReference type="OrthoDB" id="9758472at2"/>
<sequence length="811" mass="91107">MKRHLILFLLMLHQLVAYSQTEGHVTGTVKNAKGDALEGLTVTLKENNALSAVTAADGSFHLHHVPFGTYTLLALGVGYTTEARTIVLAAGNSEVLVAFTLKQNSQALQEVEVLGRKETSYKSEYSFIGTKTATLVMDVPQTISTVTKELIEDQQAFTLNDVVKNVAGVNQYSSYDDLTVRGFRNGYESGFRLVNGLRSGYSYGNGFFRVPLTVNLEWVEVLKGPGAALFGDINPGGTINMVTKKPLEEDRKAVSFSVGSFQTMRSTLDFTGALTVDKTLLYRLNVGYENTKTFRDVNDRASFIVAPTITFRPTENTTFNAELVYSNFNGYLDRGLPIQAGDLYALPFSFTLSQPNDHFRVTDLSLNASLNQKINDQLSFNVAYMKFAYAEDIKEHRTLNTFADAPLNTVMNLRYFERRAKEYTDNLSAYFSYAGNTGPLSHKVVLGADYVKFSTDKNSTMFEARQQLVNGKAVPLTFDLRNPVYEIKNTSDYIRRPTPQFFIDYLNSVFHTTGLYVQDQVEVTDKLGLLLGLRYELFRDERDYGNGEETVQQNMLLPRAGLTYSVLENVNYFASYNQGFRPINPRYIKFPERYGRGEPFENEQSYQVETGFKGEFFQKALFATVSFYQIEKRNTLINTGQVTEEGNPIYRQNGKARSRGMELEVTGNLLPNFNLNANYAFNRTEILDADVAAENGMVAANAPKYSAGLWAKYTFTGPVLNGVGIALGGNYVSRRRMEVQVNAVNTGELIWDYWPEYTVVTAALFYHVNKFKLSLNLNNVLNKRYFVGGYDYFRASPGAPRNFIATVGYTI</sequence>
<reference evidence="19 20" key="1">
    <citation type="submission" date="2019-07" db="EMBL/GenBank/DDBJ databases">
        <title>Rufibacter sp. nov., isolated from lake sediment.</title>
        <authorList>
            <person name="Qu J.-H."/>
        </authorList>
    </citation>
    <scope>NUCLEOTIDE SEQUENCE [LARGE SCALE GENOMIC DNA]</scope>
    <source>
        <strain evidence="19 20">NBS58-1</strain>
    </source>
</reference>
<keyword evidence="5" id="KW-0410">Iron transport</keyword>
<evidence type="ECO:0000313" key="20">
    <source>
        <dbReference type="Proteomes" id="UP000324133"/>
    </source>
</evidence>
<evidence type="ECO:0000256" key="8">
    <source>
        <dbReference type="ARBA" id="ARBA00023004"/>
    </source>
</evidence>
<evidence type="ECO:0000259" key="18">
    <source>
        <dbReference type="Pfam" id="PF07715"/>
    </source>
</evidence>
<evidence type="ECO:0000256" key="4">
    <source>
        <dbReference type="ARBA" id="ARBA00022452"/>
    </source>
</evidence>
<evidence type="ECO:0000256" key="1">
    <source>
        <dbReference type="ARBA" id="ARBA00004571"/>
    </source>
</evidence>
<keyword evidence="13 14" id="KW-0998">Cell outer membrane</keyword>
<dbReference type="PANTHER" id="PTHR32552">
    <property type="entry name" value="FERRICHROME IRON RECEPTOR-RELATED"/>
    <property type="match status" value="1"/>
</dbReference>
<keyword evidence="6 14" id="KW-0812">Transmembrane</keyword>
<evidence type="ECO:0000313" key="19">
    <source>
        <dbReference type="EMBL" id="KAA3437007.1"/>
    </source>
</evidence>
<keyword evidence="9" id="KW-0406">Ion transport</keyword>
<keyword evidence="7 16" id="KW-0732">Signal</keyword>
<evidence type="ECO:0000256" key="15">
    <source>
        <dbReference type="RuleBase" id="RU003357"/>
    </source>
</evidence>